<evidence type="ECO:0000313" key="2">
    <source>
        <dbReference type="Proteomes" id="UP000284120"/>
    </source>
</evidence>
<accession>A0A443YMV2</accession>
<dbReference type="EMBL" id="SAYW01000006">
    <property type="protein sequence ID" value="RWU05058.1"/>
    <property type="molecule type" value="Genomic_DNA"/>
</dbReference>
<evidence type="ECO:0000313" key="1">
    <source>
        <dbReference type="EMBL" id="RWU05058.1"/>
    </source>
</evidence>
<proteinExistence type="predicted"/>
<dbReference type="RefSeq" id="WP_113648804.1">
    <property type="nucleotide sequence ID" value="NZ_QMHN01000006.1"/>
</dbReference>
<dbReference type="InterPro" id="IPR029035">
    <property type="entry name" value="DHS-like_NAD/FAD-binding_dom"/>
</dbReference>
<organism evidence="1 2">
    <name type="scientific">Pedobacter chitinilyticus</name>
    <dbReference type="NCBI Taxonomy" id="2233776"/>
    <lineage>
        <taxon>Bacteria</taxon>
        <taxon>Pseudomonadati</taxon>
        <taxon>Bacteroidota</taxon>
        <taxon>Sphingobacteriia</taxon>
        <taxon>Sphingobacteriales</taxon>
        <taxon>Sphingobacteriaceae</taxon>
        <taxon>Pedobacter</taxon>
    </lineage>
</organism>
<sequence>MAISLSEFVKFYPLRASSLGWLFGAGSSVSAGVPSAYDLTWDFKRRIYCAEQSYPLHLFSNLTDKGIREQIQNYFDSQGNCPAFDSPEEYSYYFERAFSSPRDRSDYIAKQTSGMQLTYGHKVIGILMKNSYINLIFTTNFDKAFENVASSNFQKLESWYAADLDGGDNGIKFFQNGKRPLIVKLHGDYFSDKIKNTTEELQSQDKKLRDILSISLDTNGLCVMGYSGRDKSIIDILQESLIKTNSFSNGLFWFIRSGSQPLPEVQSLIDAAKKHGKQAEIIEIETFDTAWADIIKGFDNISHEDFENLNQHYHRINNQPLPDVGKKYPLLRLNAIPILEYPATARLYKCNAGNTKEVTENILKSGSKILAIRKQSGVVGFGPDEDFKNTFKDYGDYDTGLFQITEKDLMYDDSAMKGLITACLQKALIDNKPLRSSKRRNRHFIFPDPKKLSDPIFDSLKSTLTTISGTVPRSKLTWVIALEVNIQYVLSKPLLVLTPTVIASKASERSESKLVAPFVKEFMAKWYNQKYDTILNSWLDVLFGTNKEITITAYQRPIGGVNASFTLSRTTAFTRIN</sequence>
<protein>
    <submittedName>
        <fullName evidence="1">Uncharacterized protein</fullName>
    </submittedName>
</protein>
<dbReference type="OrthoDB" id="530017at2"/>
<comment type="caution">
    <text evidence="1">The sequence shown here is derived from an EMBL/GenBank/DDBJ whole genome shotgun (WGS) entry which is preliminary data.</text>
</comment>
<keyword evidence="2" id="KW-1185">Reference proteome</keyword>
<dbReference type="Pfam" id="PF13289">
    <property type="entry name" value="SIR2_2"/>
    <property type="match status" value="1"/>
</dbReference>
<gene>
    <name evidence="1" type="ORF">DPV69_18015</name>
</gene>
<name>A0A443YMV2_9SPHI</name>
<dbReference type="Gene3D" id="3.40.50.1220">
    <property type="entry name" value="TPP-binding domain"/>
    <property type="match status" value="1"/>
</dbReference>
<reference evidence="1 2" key="1">
    <citation type="submission" date="2018-06" db="EMBL/GenBank/DDBJ databases">
        <title>Pedobacter endophyticus sp. nov., an endophytic bacterium isolated from a leaf of Triticum aestivum.</title>
        <authorList>
            <person name="Zhang L."/>
        </authorList>
    </citation>
    <scope>NUCLEOTIDE SEQUENCE [LARGE SCALE GENOMIC DNA]</scope>
    <source>
        <strain evidence="1 2">CM134L-2</strain>
    </source>
</reference>
<dbReference type="SUPFAM" id="SSF52467">
    <property type="entry name" value="DHS-like NAD/FAD-binding domain"/>
    <property type="match status" value="1"/>
</dbReference>
<dbReference type="Proteomes" id="UP000284120">
    <property type="component" value="Unassembled WGS sequence"/>
</dbReference>
<dbReference type="AlphaFoldDB" id="A0A443YMV2"/>